<gene>
    <name evidence="7" type="primary">Kiaa0174</name>
</gene>
<sequence length="395" mass="42668">MFGPRFNEQKMKVNLGLVQTRLKLIEKKKTDQALRARPEIADYVKNAKTDRARVRVEHIIREDYLVEAMELVEMYADLLAGRIGLMKRSKVLEESLKTPISTLIWAGPRLSQYCQELTTVQNMLGAYYGKKYVEACMSNQVGTVCERVMTKMDPSPPKKILVERYLIEICKASNVDFTPDPRVMEEELEGSRPAIDTDFMDFNKDFPTGGGGSFPGGSGGGGYSGGGGNGGGGGGGGGQVDPIPSFSYAAAASAQYQQPQAPYQQPQAPYNPAPVQPNNLPPYSATDPNQQEETKQAPPLPHKDPAGPGKVDLSNEPEGVSASLPSYNDSLNAPGSSRPVAAPRSASPGIPNLPSVPTNLPHGSIPGPDNNSTGNNDDVDFDDLSRRFENLRKKT</sequence>
<comment type="subunit">
    <text evidence="5">Interacts with CHMP1A, CHMP1B, VPS4A and VTA1. Interacts with SPAST, STAMBP, and USP8. May interact with VPS37B. May associate with the ESCRT-I complex. Interacts with MITD1, in competition with VSP4. Interacts with SPART (via MIT domain); leading to the recruitment of SPART to midbodies. Interacts with SPAST.</text>
</comment>
<dbReference type="InterPro" id="IPR042277">
    <property type="entry name" value="IST1-like"/>
</dbReference>
<dbReference type="InterPro" id="IPR005061">
    <property type="entry name" value="Ist1"/>
</dbReference>
<evidence type="ECO:0000256" key="1">
    <source>
        <dbReference type="ARBA" id="ARBA00005536"/>
    </source>
</evidence>
<protein>
    <recommendedName>
        <fullName evidence="2">IST1 homolog</fullName>
    </recommendedName>
    <alternativeName>
        <fullName evidence="3">Charged multivesicular body protein 8</fullName>
    </alternativeName>
</protein>
<evidence type="ECO:0000256" key="4">
    <source>
        <dbReference type="ARBA" id="ARBA00046124"/>
    </source>
</evidence>
<feature type="region of interest" description="Disordered" evidence="6">
    <location>
        <begin position="194"/>
        <end position="395"/>
    </location>
</feature>
<comment type="function">
    <text evidence="4">ESCRT-III-like protein involved in cytokinesis, nuclear envelope reassembly and endosomal tubulation. Is required for efficient abscission during cytokinesis. Involved in recruiting VPS4A and/or VPS4B to the midbody of dividing cells. During late anaphase, involved in nuclear envelope reassembly and mitotic spindle disassembly together with the ESCRT-III complex: IST1 acts by mediating the recruitment of SPAST to the nuclear membrane, leading to microtubule severing. Recruited to the reforming nuclear envelope (NE) during anaphase by LEMD2. Regulates early endosomal tubulation together with the ESCRT-III complex by mediating the recruitment of SPAST.</text>
</comment>
<dbReference type="FunFam" id="1.20.1260.60:FF:000002">
    <property type="entry name" value="Vacuolar protein sorting-associated protein IST1"/>
    <property type="match status" value="1"/>
</dbReference>
<dbReference type="PANTHER" id="PTHR12161:SF5">
    <property type="entry name" value="IST1 HOMOLOG"/>
    <property type="match status" value="1"/>
</dbReference>
<dbReference type="Gene3D" id="1.20.1260.60">
    <property type="entry name" value="Vacuolar protein sorting-associated protein Ist1"/>
    <property type="match status" value="1"/>
</dbReference>
<feature type="compositionally biased region" description="Basic and acidic residues" evidence="6">
    <location>
        <begin position="383"/>
        <end position="395"/>
    </location>
</feature>
<dbReference type="GO" id="GO:0015031">
    <property type="term" value="P:protein transport"/>
    <property type="evidence" value="ECO:0007669"/>
    <property type="project" value="InterPro"/>
</dbReference>
<evidence type="ECO:0000256" key="5">
    <source>
        <dbReference type="ARBA" id="ARBA00046920"/>
    </source>
</evidence>
<reference evidence="7" key="1">
    <citation type="submission" date="2020-04" db="EMBL/GenBank/DDBJ databases">
        <authorList>
            <person name="Neveu A P."/>
        </authorList>
    </citation>
    <scope>NUCLEOTIDE SEQUENCE</scope>
    <source>
        <tissue evidence="7">Whole embryo</tissue>
    </source>
</reference>
<name>A0A6F9DG70_9ASCI</name>
<dbReference type="AlphaFoldDB" id="A0A6F9DG70"/>
<comment type="similarity">
    <text evidence="1">Belongs to the IST1 family.</text>
</comment>
<accession>A0A6F9DG70</accession>
<feature type="compositionally biased region" description="Gly residues" evidence="6">
    <location>
        <begin position="208"/>
        <end position="239"/>
    </location>
</feature>
<evidence type="ECO:0000313" key="7">
    <source>
        <dbReference type="EMBL" id="CAB3258529.1"/>
    </source>
</evidence>
<evidence type="ECO:0000256" key="2">
    <source>
        <dbReference type="ARBA" id="ARBA00014513"/>
    </source>
</evidence>
<evidence type="ECO:0000256" key="3">
    <source>
        <dbReference type="ARBA" id="ARBA00032374"/>
    </source>
</evidence>
<feature type="compositionally biased region" description="Low complexity" evidence="6">
    <location>
        <begin position="333"/>
        <end position="349"/>
    </location>
</feature>
<dbReference type="PANTHER" id="PTHR12161">
    <property type="entry name" value="IST1 FAMILY MEMBER"/>
    <property type="match status" value="1"/>
</dbReference>
<dbReference type="EMBL" id="LR786168">
    <property type="protein sequence ID" value="CAB3258529.1"/>
    <property type="molecule type" value="mRNA"/>
</dbReference>
<evidence type="ECO:0000256" key="6">
    <source>
        <dbReference type="SAM" id="MobiDB-lite"/>
    </source>
</evidence>
<organism evidence="7">
    <name type="scientific">Phallusia mammillata</name>
    <dbReference type="NCBI Taxonomy" id="59560"/>
    <lineage>
        <taxon>Eukaryota</taxon>
        <taxon>Metazoa</taxon>
        <taxon>Chordata</taxon>
        <taxon>Tunicata</taxon>
        <taxon>Ascidiacea</taxon>
        <taxon>Phlebobranchia</taxon>
        <taxon>Ascidiidae</taxon>
        <taxon>Phallusia</taxon>
    </lineage>
</organism>
<feature type="compositionally biased region" description="Low complexity" evidence="6">
    <location>
        <begin position="244"/>
        <end position="268"/>
    </location>
</feature>
<dbReference type="Pfam" id="PF03398">
    <property type="entry name" value="Ist1"/>
    <property type="match status" value="1"/>
</dbReference>
<proteinExistence type="evidence at transcript level"/>